<evidence type="ECO:0000259" key="1">
    <source>
        <dbReference type="Pfam" id="PF13360"/>
    </source>
</evidence>
<dbReference type="InterPro" id="IPR002372">
    <property type="entry name" value="PQQ_rpt_dom"/>
</dbReference>
<dbReference type="SUPFAM" id="SSF50998">
    <property type="entry name" value="Quinoprotein alcohol dehydrogenase-like"/>
    <property type="match status" value="1"/>
</dbReference>
<dbReference type="PANTHER" id="PTHR34512">
    <property type="entry name" value="CELL SURFACE PROTEIN"/>
    <property type="match status" value="1"/>
</dbReference>
<reference evidence="2 3" key="1">
    <citation type="journal article" date="2019" name="Emerg. Microbes Infect.">
        <title>Comprehensive subspecies identification of 175 nontuberculous mycobacteria species based on 7547 genomic profiles.</title>
        <authorList>
            <person name="Matsumoto Y."/>
            <person name="Kinjo T."/>
            <person name="Motooka D."/>
            <person name="Nabeya D."/>
            <person name="Jung N."/>
            <person name="Uechi K."/>
            <person name="Horii T."/>
            <person name="Iida T."/>
            <person name="Fujita J."/>
            <person name="Nakamura S."/>
        </authorList>
    </citation>
    <scope>NUCLEOTIDE SEQUENCE [LARGE SCALE GENOMIC DNA]</scope>
    <source>
        <strain evidence="2 3">JCM 12687</strain>
    </source>
</reference>
<accession>A0ABM7KU91</accession>
<dbReference type="InterPro" id="IPR011047">
    <property type="entry name" value="Quinoprotein_ADH-like_sf"/>
</dbReference>
<protein>
    <recommendedName>
        <fullName evidence="1">Pyrrolo-quinoline quinone repeat domain-containing protein</fullName>
    </recommendedName>
</protein>
<dbReference type="EMBL" id="AP022606">
    <property type="protein sequence ID" value="BBZ14704.1"/>
    <property type="molecule type" value="Genomic_DNA"/>
</dbReference>
<evidence type="ECO:0000313" key="2">
    <source>
        <dbReference type="EMBL" id="BBZ14704.1"/>
    </source>
</evidence>
<proteinExistence type="predicted"/>
<keyword evidence="3" id="KW-1185">Reference proteome</keyword>
<dbReference type="Proteomes" id="UP000467379">
    <property type="component" value="Chromosome"/>
</dbReference>
<dbReference type="Gene3D" id="2.130.10.10">
    <property type="entry name" value="YVTN repeat-like/Quinoprotein amine dehydrogenase"/>
    <property type="match status" value="1"/>
</dbReference>
<feature type="domain" description="Pyrrolo-quinoline quinone repeat" evidence="1">
    <location>
        <begin position="307"/>
        <end position="446"/>
    </location>
</feature>
<organism evidence="2 3">
    <name type="scientific">Mycobacterium branderi</name>
    <dbReference type="NCBI Taxonomy" id="43348"/>
    <lineage>
        <taxon>Bacteria</taxon>
        <taxon>Bacillati</taxon>
        <taxon>Actinomycetota</taxon>
        <taxon>Actinomycetes</taxon>
        <taxon>Mycobacteriales</taxon>
        <taxon>Mycobacteriaceae</taxon>
        <taxon>Mycobacterium</taxon>
    </lineage>
</organism>
<name>A0ABM7KU91_9MYCO</name>
<dbReference type="Pfam" id="PF13360">
    <property type="entry name" value="PQQ_2"/>
    <property type="match status" value="1"/>
</dbReference>
<gene>
    <name evidence="2" type="ORF">MBRA_48990</name>
</gene>
<evidence type="ECO:0000313" key="3">
    <source>
        <dbReference type="Proteomes" id="UP000467379"/>
    </source>
</evidence>
<dbReference type="InterPro" id="IPR015943">
    <property type="entry name" value="WD40/YVTN_repeat-like_dom_sf"/>
</dbReference>
<dbReference type="PANTHER" id="PTHR34512:SF30">
    <property type="entry name" value="OUTER MEMBRANE PROTEIN ASSEMBLY FACTOR BAMB"/>
    <property type="match status" value="1"/>
</dbReference>
<sequence>MVVMAAELSPAPIRTAERSEETPPATLGSVFWRTPFLPSGRLVDVKDASFRRNPAVVAAVVILTLAGCRNTDSWVEAAPAPGWPAQYGDASNTSYTHTTGATTLKLGWTRSVKGSLAAAPALSGRGWMVLNAQTPAGCSLMEWENDDNGRQRWCVRLVQGGGFAGPLFDGFDNVYVGQPGAMMSFPPTQWTRWRAPVIGMPSTPRILKDGQLLVVTHLGQVLVFDAHRGTVVGSPLDLVEGVDSTDPTRGLSDCAPARPGCPVAAAPAFAATTGAVVLGLWEPGANAAVLVGLKYHPGQNPLLTREWTSDAVATGVLASPVLSADGSTVYVNGRDQQLWALHAADGKPKWSAPLKFLAQTPPTLTPGGLIVSGGGPDTQLVAFKDAGDHAELVWRRDDVTPLCTSSLAGSGVGYTVAKADRGMSLLIFDPRDGHTHGSYPLPEATGYPVGVAVGHDRRVVAATSDGQVYSFAPA</sequence>